<comment type="caution">
    <text evidence="1">The sequence shown here is derived from an EMBL/GenBank/DDBJ whole genome shotgun (WGS) entry which is preliminary data.</text>
</comment>
<dbReference type="EMBL" id="BLZA01000010">
    <property type="protein sequence ID" value="GHJ85125.1"/>
    <property type="molecule type" value="Genomic_DNA"/>
</dbReference>
<dbReference type="Proteomes" id="UP000620104">
    <property type="component" value="Unassembled WGS sequence"/>
</dbReference>
<dbReference type="AlphaFoldDB" id="A0A8H3TR85"/>
<accession>A0A8H3TR85</accession>
<reference evidence="1" key="1">
    <citation type="submission" date="2020-07" db="EMBL/GenBank/DDBJ databases">
        <title>Draft Genome Sequence of a Deep-Sea Yeast, Naganishia (Cryptococcus) liquefaciens strain N6.</title>
        <authorList>
            <person name="Han Y.W."/>
            <person name="Kajitani R."/>
            <person name="Morimoto H."/>
            <person name="Parhat M."/>
            <person name="Tsubouchi H."/>
            <person name="Bakenova O."/>
            <person name="Ogata M."/>
            <person name="Argunhan B."/>
            <person name="Aoki R."/>
            <person name="Kajiwara S."/>
            <person name="Itoh T."/>
            <person name="Iwasaki H."/>
        </authorList>
    </citation>
    <scope>NUCLEOTIDE SEQUENCE</scope>
    <source>
        <strain evidence="1">N6</strain>
    </source>
</reference>
<gene>
    <name evidence="1" type="ORF">NliqN6_1527</name>
</gene>
<keyword evidence="2" id="KW-1185">Reference proteome</keyword>
<proteinExistence type="predicted"/>
<organism evidence="1 2">
    <name type="scientific">Naganishia liquefaciens</name>
    <dbReference type="NCBI Taxonomy" id="104408"/>
    <lineage>
        <taxon>Eukaryota</taxon>
        <taxon>Fungi</taxon>
        <taxon>Dikarya</taxon>
        <taxon>Basidiomycota</taxon>
        <taxon>Agaricomycotina</taxon>
        <taxon>Tremellomycetes</taxon>
        <taxon>Filobasidiales</taxon>
        <taxon>Filobasidiaceae</taxon>
        <taxon>Naganishia</taxon>
    </lineage>
</organism>
<protein>
    <submittedName>
        <fullName evidence="1">Uncharacterized protein</fullName>
    </submittedName>
</protein>
<evidence type="ECO:0000313" key="2">
    <source>
        <dbReference type="Proteomes" id="UP000620104"/>
    </source>
</evidence>
<name>A0A8H3TR85_9TREE</name>
<evidence type="ECO:0000313" key="1">
    <source>
        <dbReference type="EMBL" id="GHJ85125.1"/>
    </source>
</evidence>
<sequence>MADNSSSPEQSLKILPENLEFLTDVCQGTSELLIEHFYTLVNLLRHGIRQEVAAELVNPFTPVLDGS</sequence>